<organism evidence="6 7">
    <name type="scientific">Candidatus Litorirhabdus singularis</name>
    <dbReference type="NCBI Taxonomy" id="2518993"/>
    <lineage>
        <taxon>Bacteria</taxon>
        <taxon>Pseudomonadati</taxon>
        <taxon>Pseudomonadota</taxon>
        <taxon>Gammaproteobacteria</taxon>
        <taxon>Cellvibrionales</taxon>
        <taxon>Halieaceae</taxon>
        <taxon>Candidatus Litorirhabdus</taxon>
    </lineage>
</organism>
<dbReference type="CDD" id="cd18081">
    <property type="entry name" value="RlmH-like"/>
    <property type="match status" value="1"/>
</dbReference>
<reference evidence="6" key="1">
    <citation type="submission" date="2019-02" db="EMBL/GenBank/DDBJ databases">
        <authorList>
            <person name="Li S.-H."/>
        </authorList>
    </citation>
    <scope>NUCLEOTIDE SEQUENCE</scope>
    <source>
        <strain evidence="6">IMCC14734</strain>
    </source>
</reference>
<dbReference type="Gene3D" id="3.40.1280.10">
    <property type="match status" value="1"/>
</dbReference>
<dbReference type="RefSeq" id="WP_279243363.1">
    <property type="nucleotide sequence ID" value="NZ_SHNN01000001.1"/>
</dbReference>
<keyword evidence="2 5" id="KW-0808">Transferase</keyword>
<dbReference type="EC" id="2.1.1.177" evidence="5"/>
<evidence type="ECO:0000256" key="3">
    <source>
        <dbReference type="ARBA" id="ARBA00022691"/>
    </source>
</evidence>
<dbReference type="HAMAP" id="MF_00658">
    <property type="entry name" value="23SrRNA_methyltr_H"/>
    <property type="match status" value="1"/>
</dbReference>
<name>A0ABT3TAT1_9GAMM</name>
<feature type="binding site" evidence="5">
    <location>
        <begin position="123"/>
        <end position="128"/>
    </location>
    <ligand>
        <name>S-adenosyl-L-methionine</name>
        <dbReference type="ChEBI" id="CHEBI:59789"/>
    </ligand>
</feature>
<comment type="subcellular location">
    <subcellularLocation>
        <location evidence="5">Cytoplasm</location>
    </subcellularLocation>
</comment>
<evidence type="ECO:0000256" key="5">
    <source>
        <dbReference type="HAMAP-Rule" id="MF_00658"/>
    </source>
</evidence>
<comment type="catalytic activity">
    <reaction evidence="5">
        <text>pseudouridine(1915) in 23S rRNA + S-adenosyl-L-methionine = N(3)-methylpseudouridine(1915) in 23S rRNA + S-adenosyl-L-homocysteine + H(+)</text>
        <dbReference type="Rhea" id="RHEA:42752"/>
        <dbReference type="Rhea" id="RHEA-COMP:10221"/>
        <dbReference type="Rhea" id="RHEA-COMP:10222"/>
        <dbReference type="ChEBI" id="CHEBI:15378"/>
        <dbReference type="ChEBI" id="CHEBI:57856"/>
        <dbReference type="ChEBI" id="CHEBI:59789"/>
        <dbReference type="ChEBI" id="CHEBI:65314"/>
        <dbReference type="ChEBI" id="CHEBI:74486"/>
        <dbReference type="EC" id="2.1.1.177"/>
    </reaction>
</comment>
<keyword evidence="5" id="KW-0698">rRNA processing</keyword>
<evidence type="ECO:0000313" key="7">
    <source>
        <dbReference type="Proteomes" id="UP001143362"/>
    </source>
</evidence>
<dbReference type="InterPro" id="IPR029028">
    <property type="entry name" value="Alpha/beta_knot_MTases"/>
</dbReference>
<comment type="subunit">
    <text evidence="5">Homodimer.</text>
</comment>
<dbReference type="EMBL" id="SHNN01000001">
    <property type="protein sequence ID" value="MCX2979360.1"/>
    <property type="molecule type" value="Genomic_DNA"/>
</dbReference>
<evidence type="ECO:0000256" key="2">
    <source>
        <dbReference type="ARBA" id="ARBA00022679"/>
    </source>
</evidence>
<sequence length="156" mass="17604">MRLTLIAVGTRMPGWVEQGMDEYSKRLPREIRLDIREIPLAGRGKDLPPARAKAVEAEAILRAIPDRDRIIALDISGRQWSTEQLAGQLADWQMSAQNYSLIIGGPEGIAADLLARADLRWSLSPLTLPHPLVRVLLIEQLYRAWSINNNHPYHRA</sequence>
<dbReference type="NCBIfam" id="NF000986">
    <property type="entry name" value="PRK00103.1-4"/>
    <property type="match status" value="1"/>
</dbReference>
<comment type="caution">
    <text evidence="6">The sequence shown here is derived from an EMBL/GenBank/DDBJ whole genome shotgun (WGS) entry which is preliminary data.</text>
</comment>
<evidence type="ECO:0000313" key="6">
    <source>
        <dbReference type="EMBL" id="MCX2979360.1"/>
    </source>
</evidence>
<dbReference type="PANTHER" id="PTHR33603">
    <property type="entry name" value="METHYLTRANSFERASE"/>
    <property type="match status" value="1"/>
</dbReference>
<accession>A0ABT3TAT1</accession>
<dbReference type="PIRSF" id="PIRSF004505">
    <property type="entry name" value="MT_bac"/>
    <property type="match status" value="1"/>
</dbReference>
<dbReference type="SUPFAM" id="SSF75217">
    <property type="entry name" value="alpha/beta knot"/>
    <property type="match status" value="1"/>
</dbReference>
<gene>
    <name evidence="5 6" type="primary">rlmH</name>
    <name evidence="6" type="ORF">EYC98_00615</name>
</gene>
<dbReference type="Proteomes" id="UP001143362">
    <property type="component" value="Unassembled WGS sequence"/>
</dbReference>
<protein>
    <recommendedName>
        <fullName evidence="5">Ribosomal RNA large subunit methyltransferase H</fullName>
        <ecNumber evidence="5">2.1.1.177</ecNumber>
    </recommendedName>
    <alternativeName>
        <fullName evidence="5">23S rRNA (pseudouridine1915-N3)-methyltransferase</fullName>
    </alternativeName>
    <alternativeName>
        <fullName evidence="5">23S rRNA m3Psi1915 methyltransferase</fullName>
    </alternativeName>
    <alternativeName>
        <fullName evidence="5">rRNA (pseudouridine-N3-)-methyltransferase RlmH</fullName>
    </alternativeName>
</protein>
<dbReference type="Pfam" id="PF02590">
    <property type="entry name" value="SPOUT_MTase"/>
    <property type="match status" value="1"/>
</dbReference>
<keyword evidence="7" id="KW-1185">Reference proteome</keyword>
<proteinExistence type="inferred from homology"/>
<evidence type="ECO:0000256" key="1">
    <source>
        <dbReference type="ARBA" id="ARBA00022603"/>
    </source>
</evidence>
<dbReference type="InterPro" id="IPR003742">
    <property type="entry name" value="RlmH-like"/>
</dbReference>
<dbReference type="PANTHER" id="PTHR33603:SF1">
    <property type="entry name" value="RIBOSOMAL RNA LARGE SUBUNIT METHYLTRANSFERASE H"/>
    <property type="match status" value="1"/>
</dbReference>
<keyword evidence="5" id="KW-0963">Cytoplasm</keyword>
<evidence type="ECO:0000256" key="4">
    <source>
        <dbReference type="ARBA" id="ARBA00038303"/>
    </source>
</evidence>
<feature type="binding site" evidence="5">
    <location>
        <position position="73"/>
    </location>
    <ligand>
        <name>S-adenosyl-L-methionine</name>
        <dbReference type="ChEBI" id="CHEBI:59789"/>
    </ligand>
</feature>
<feature type="binding site" evidence="5">
    <location>
        <position position="104"/>
    </location>
    <ligand>
        <name>S-adenosyl-L-methionine</name>
        <dbReference type="ChEBI" id="CHEBI:59789"/>
    </ligand>
</feature>
<comment type="similarity">
    <text evidence="4 5">Belongs to the RNA methyltransferase RlmH family.</text>
</comment>
<comment type="function">
    <text evidence="5">Specifically methylates the pseudouridine at position 1915 (m3Psi1915) in 23S rRNA.</text>
</comment>
<dbReference type="NCBIfam" id="TIGR00246">
    <property type="entry name" value="tRNA_RlmH_YbeA"/>
    <property type="match status" value="1"/>
</dbReference>
<keyword evidence="3 5" id="KW-0949">S-adenosyl-L-methionine</keyword>
<keyword evidence="1 5" id="KW-0489">Methyltransferase</keyword>
<dbReference type="InterPro" id="IPR029026">
    <property type="entry name" value="tRNA_m1G_MTases_N"/>
</dbReference>